<dbReference type="InterPro" id="IPR029209">
    <property type="entry name" value="DML1/Misato_tubulin"/>
</dbReference>
<sequence>MHEIVTLQLGQRANYLATHFWNLQESYFTYKEGEESPVDHDVHFRPGVGADGSETYTPRTVIYDLKGGFGTLRQHNALYELTEDSLAGQGLWDGLEVVQKQAPILQSEYQRSLDQGTTAPRLTSETVRYWSDYNRVFYHPRSIVQLNEYELNSQVMPFEDWNVGEDLFNDLDKEHDLLDRDVRPFAEECDQLRALQLFTGSDDAWGGFAARYIDKLRDEYGKKSIWVWAIGDGTRVQRHHQFKRDTNKAKSLYSISPQANLYVPLVDIPQRLPSYLSVDRHSEWQRSALLSAAVETVTLPSRLRPYHDFEASLAGDDGRHNIYELQSTFNREKPNDYAPKSDEEGSPKLQTKFDIDFTYDNENTDTATIFNQVQVMRGSQTKTSFQPAESGDIGHLRKVRLYNSEPMLQSYHSPLRLPILDSFPHGMFPASPSSADGLSLSTALTASTRTADRIKAIQATAALMLSVDEREAMVNGLGEIRECYETGWSSGSSDEDDD</sequence>
<keyword evidence="11" id="KW-1185">Reference proteome</keyword>
<comment type="similarity">
    <text evidence="3">Belongs to the misato family.</text>
</comment>
<dbReference type="InterPro" id="IPR049942">
    <property type="entry name" value="DML1/Misato"/>
</dbReference>
<dbReference type="InterPro" id="IPR019605">
    <property type="entry name" value="Misato_II_tubulin-like"/>
</dbReference>
<dbReference type="Pfam" id="PF14881">
    <property type="entry name" value="Tubulin_3"/>
    <property type="match status" value="1"/>
</dbReference>
<dbReference type="CDD" id="cd06060">
    <property type="entry name" value="misato"/>
    <property type="match status" value="1"/>
</dbReference>
<evidence type="ECO:0000256" key="3">
    <source>
        <dbReference type="ARBA" id="ARBA00008507"/>
    </source>
</evidence>
<evidence type="ECO:0000259" key="9">
    <source>
        <dbReference type="Pfam" id="PF14881"/>
    </source>
</evidence>
<dbReference type="SUPFAM" id="SSF52490">
    <property type="entry name" value="Tubulin nucleotide-binding domain-like"/>
    <property type="match status" value="1"/>
</dbReference>
<evidence type="ECO:0000256" key="6">
    <source>
        <dbReference type="ARBA" id="ARBA00023128"/>
    </source>
</evidence>
<dbReference type="Proteomes" id="UP000042958">
    <property type="component" value="Unassembled WGS sequence"/>
</dbReference>
<feature type="domain" description="Misato Segment II tubulin-like" evidence="8">
    <location>
        <begin position="2"/>
        <end position="115"/>
    </location>
</feature>
<organism evidence="10 11">
    <name type="scientific">Penicillium brasilianum</name>
    <dbReference type="NCBI Taxonomy" id="104259"/>
    <lineage>
        <taxon>Eukaryota</taxon>
        <taxon>Fungi</taxon>
        <taxon>Dikarya</taxon>
        <taxon>Ascomycota</taxon>
        <taxon>Pezizomycotina</taxon>
        <taxon>Eurotiomycetes</taxon>
        <taxon>Eurotiomycetidae</taxon>
        <taxon>Eurotiales</taxon>
        <taxon>Aspergillaceae</taxon>
        <taxon>Penicillium</taxon>
    </lineage>
</organism>
<keyword evidence="6" id="KW-0496">Mitochondrion</keyword>
<dbReference type="PANTHER" id="PTHR13391:SF0">
    <property type="entry name" value="PROTEIN MISATO HOMOLOG 1"/>
    <property type="match status" value="1"/>
</dbReference>
<protein>
    <recommendedName>
        <fullName evidence="4">Protein DML1</fullName>
    </recommendedName>
    <alternativeName>
        <fullName evidence="5">Protein dml1</fullName>
    </alternativeName>
</protein>
<name>A0A0F7VAS8_PENBI</name>
<feature type="domain" description="DML1/Misato tubulin" evidence="9">
    <location>
        <begin position="119"/>
        <end position="303"/>
    </location>
</feature>
<feature type="compositionally biased region" description="Basic and acidic residues" evidence="7">
    <location>
        <begin position="330"/>
        <end position="348"/>
    </location>
</feature>
<evidence type="ECO:0000256" key="5">
    <source>
        <dbReference type="ARBA" id="ARBA00022030"/>
    </source>
</evidence>
<feature type="region of interest" description="Disordered" evidence="7">
    <location>
        <begin position="329"/>
        <end position="348"/>
    </location>
</feature>
<dbReference type="GO" id="GO:0007005">
    <property type="term" value="P:mitochondrion organization"/>
    <property type="evidence" value="ECO:0007669"/>
    <property type="project" value="InterPro"/>
</dbReference>
<dbReference type="STRING" id="104259.A0A0F7VAS8"/>
<dbReference type="OrthoDB" id="271881at2759"/>
<evidence type="ECO:0000256" key="7">
    <source>
        <dbReference type="SAM" id="MobiDB-lite"/>
    </source>
</evidence>
<evidence type="ECO:0000313" key="11">
    <source>
        <dbReference type="Proteomes" id="UP000042958"/>
    </source>
</evidence>
<dbReference type="GO" id="GO:0005739">
    <property type="term" value="C:mitochondrion"/>
    <property type="evidence" value="ECO:0007669"/>
    <property type="project" value="UniProtKB-SubCell"/>
</dbReference>
<dbReference type="InterPro" id="IPR036525">
    <property type="entry name" value="Tubulin/FtsZ_GTPase_sf"/>
</dbReference>
<dbReference type="AlphaFoldDB" id="A0A0F7VAS8"/>
<dbReference type="PANTHER" id="PTHR13391">
    <property type="entry name" value="MITOCHONDRIAL DISTRIBUTION REGULATOR MISATO"/>
    <property type="match status" value="1"/>
</dbReference>
<reference evidence="11" key="1">
    <citation type="journal article" date="2015" name="Genome Announc.">
        <title>Draft genome sequence of the fungus Penicillium brasilianum MG11.</title>
        <authorList>
            <person name="Horn F."/>
            <person name="Linde J."/>
            <person name="Mattern D.J."/>
            <person name="Walther G."/>
            <person name="Guthke R."/>
            <person name="Brakhage A.A."/>
            <person name="Valiante V."/>
        </authorList>
    </citation>
    <scope>NUCLEOTIDE SEQUENCE [LARGE SCALE GENOMIC DNA]</scope>
    <source>
        <strain evidence="11">MG11</strain>
    </source>
</reference>
<evidence type="ECO:0000256" key="1">
    <source>
        <dbReference type="ARBA" id="ARBA00003757"/>
    </source>
</evidence>
<evidence type="ECO:0000256" key="4">
    <source>
        <dbReference type="ARBA" id="ARBA00014097"/>
    </source>
</evidence>
<evidence type="ECO:0000256" key="2">
    <source>
        <dbReference type="ARBA" id="ARBA00004173"/>
    </source>
</evidence>
<evidence type="ECO:0000313" key="10">
    <source>
        <dbReference type="EMBL" id="CEO59033.1"/>
    </source>
</evidence>
<gene>
    <name evidence="10" type="ORF">PMG11_03722</name>
</gene>
<dbReference type="Pfam" id="PF10644">
    <property type="entry name" value="Misat_Tub_SegII"/>
    <property type="match status" value="1"/>
</dbReference>
<accession>A0A0F7VAS8</accession>
<dbReference type="EMBL" id="CDHK01000003">
    <property type="protein sequence ID" value="CEO59033.1"/>
    <property type="molecule type" value="Genomic_DNA"/>
</dbReference>
<comment type="subcellular location">
    <subcellularLocation>
        <location evidence="2">Mitochondrion</location>
    </subcellularLocation>
</comment>
<comment type="function">
    <text evidence="1">Involved in the partitioning of the mitochondrial organelle and mitochondrial DNA (mtDNA) inheritance.</text>
</comment>
<dbReference type="Gene3D" id="3.40.50.1440">
    <property type="entry name" value="Tubulin/FtsZ, GTPase domain"/>
    <property type="match status" value="1"/>
</dbReference>
<evidence type="ECO:0000259" key="8">
    <source>
        <dbReference type="Pfam" id="PF10644"/>
    </source>
</evidence>
<proteinExistence type="inferred from homology"/>